<evidence type="ECO:0000313" key="1">
    <source>
        <dbReference type="EMBL" id="MCF0264075.1"/>
    </source>
</evidence>
<name>A0A6A1RS89_ACIGI</name>
<dbReference type="Proteomes" id="UP000887320">
    <property type="component" value="Unassembled WGS sequence"/>
</dbReference>
<evidence type="ECO:0008006" key="3">
    <source>
        <dbReference type="Google" id="ProtNLM"/>
    </source>
</evidence>
<protein>
    <recommendedName>
        <fullName evidence="3">Lipoprotein</fullName>
    </recommendedName>
</protein>
<comment type="caution">
    <text evidence="1">The sequence shown here is derived from an EMBL/GenBank/DDBJ whole genome shotgun (WGS) entry which is preliminary data.</text>
</comment>
<dbReference type="PROSITE" id="PS51257">
    <property type="entry name" value="PROKAR_LIPOPROTEIN"/>
    <property type="match status" value="1"/>
</dbReference>
<reference evidence="1" key="1">
    <citation type="submission" date="2021-07" db="EMBL/GenBank/DDBJ databases">
        <authorList>
            <person name="Fernandez M."/>
            <person name="Pereira P."/>
            <person name="Torres Tejerizo G.A."/>
            <person name="Gonzalez P."/>
            <person name="Agostini E."/>
        </authorList>
    </citation>
    <scope>NUCLEOTIDE SEQUENCE</scope>
    <source>
        <strain evidence="1">SFC 500-1A</strain>
    </source>
</reference>
<evidence type="ECO:0000313" key="2">
    <source>
        <dbReference type="Proteomes" id="UP000887320"/>
    </source>
</evidence>
<sequence length="160" mass="17921">MIKKLLCIPFSVLLITGCASNPNDATSNLGTQGLLICQPNELCPIVTVVWNETHKDFLKVKLSLNSAYTKYNIEKVVFSDGAKSHSFNVIGPTEIDFAFKANRSRNSVLIPVNLMGDFKSSQNIFMEIHTDQGVITRYILKDNVKAPVFEELTKYYNVSK</sequence>
<dbReference type="RefSeq" id="WP_004721281.1">
    <property type="nucleotide sequence ID" value="NZ_BBRY01000002.1"/>
</dbReference>
<dbReference type="EMBL" id="JAHWXT010000001">
    <property type="protein sequence ID" value="MCF0264075.1"/>
    <property type="molecule type" value="Genomic_DNA"/>
</dbReference>
<dbReference type="AlphaFoldDB" id="A0A6A1RS89"/>
<gene>
    <name evidence="1" type="ORF">KW868_06265</name>
</gene>
<accession>A0A6A1RS89</accession>
<organism evidence="1 2">
    <name type="scientific">Acinetobacter guillouiae</name>
    <name type="common">Acinetobacter genomosp. 11</name>
    <dbReference type="NCBI Taxonomy" id="106649"/>
    <lineage>
        <taxon>Bacteria</taxon>
        <taxon>Pseudomonadati</taxon>
        <taxon>Pseudomonadota</taxon>
        <taxon>Gammaproteobacteria</taxon>
        <taxon>Moraxellales</taxon>
        <taxon>Moraxellaceae</taxon>
        <taxon>Acinetobacter</taxon>
    </lineage>
</organism>
<proteinExistence type="predicted"/>